<keyword evidence="3 7" id="KW-0813">Transport</keyword>
<accession>A0A8H7W0K4</accession>
<evidence type="ECO:0000256" key="1">
    <source>
        <dbReference type="ARBA" id="ARBA00004177"/>
    </source>
</evidence>
<protein>
    <submittedName>
        <fullName evidence="11">Uncharacterized protein</fullName>
    </submittedName>
</protein>
<evidence type="ECO:0000313" key="11">
    <source>
        <dbReference type="EMBL" id="KAG2235523.1"/>
    </source>
</evidence>
<evidence type="ECO:0000259" key="10">
    <source>
        <dbReference type="PROSITE" id="PS51322"/>
    </source>
</evidence>
<organism evidence="11 12">
    <name type="scientific">Thamnidium elegans</name>
    <dbReference type="NCBI Taxonomy" id="101142"/>
    <lineage>
        <taxon>Eukaryota</taxon>
        <taxon>Fungi</taxon>
        <taxon>Fungi incertae sedis</taxon>
        <taxon>Mucoromycota</taxon>
        <taxon>Mucoromycotina</taxon>
        <taxon>Mucoromycetes</taxon>
        <taxon>Mucorales</taxon>
        <taxon>Mucorineae</taxon>
        <taxon>Mucoraceae</taxon>
        <taxon>Thamnidium</taxon>
    </lineage>
</organism>
<dbReference type="Gene3D" id="6.10.140.820">
    <property type="match status" value="1"/>
</dbReference>
<evidence type="ECO:0000256" key="3">
    <source>
        <dbReference type="ARBA" id="ARBA00022448"/>
    </source>
</evidence>
<dbReference type="InterPro" id="IPR037202">
    <property type="entry name" value="ESCRT_assembly_dom"/>
</dbReference>
<dbReference type="Gene3D" id="3.10.110.10">
    <property type="entry name" value="Ubiquitin Conjugating Enzyme"/>
    <property type="match status" value="1"/>
</dbReference>
<dbReference type="GO" id="GO:0015031">
    <property type="term" value="P:protein transport"/>
    <property type="evidence" value="ECO:0007669"/>
    <property type="project" value="UniProtKB-UniRule"/>
</dbReference>
<evidence type="ECO:0000256" key="2">
    <source>
        <dbReference type="ARBA" id="ARBA00009594"/>
    </source>
</evidence>
<evidence type="ECO:0000256" key="8">
    <source>
        <dbReference type="SAM" id="MobiDB-lite"/>
    </source>
</evidence>
<keyword evidence="5 7" id="KW-0653">Protein transport</keyword>
<name>A0A8H7W0K4_9FUNG</name>
<evidence type="ECO:0000256" key="6">
    <source>
        <dbReference type="ARBA" id="ARBA00023054"/>
    </source>
</evidence>
<dbReference type="GO" id="GO:0072666">
    <property type="term" value="P:establishment of protein localization to vacuole"/>
    <property type="evidence" value="ECO:0007669"/>
    <property type="project" value="UniProtKB-ARBA"/>
</dbReference>
<dbReference type="SUPFAM" id="SSF140111">
    <property type="entry name" value="Endosomal sorting complex assembly domain"/>
    <property type="match status" value="1"/>
</dbReference>
<dbReference type="PROSITE" id="PS51322">
    <property type="entry name" value="UEV"/>
    <property type="match status" value="1"/>
</dbReference>
<comment type="caution">
    <text evidence="11">The sequence shown here is derived from an EMBL/GenBank/DDBJ whole genome shotgun (WGS) entry which is preliminary data.</text>
</comment>
<dbReference type="InterPro" id="IPR052070">
    <property type="entry name" value="ESCRT-I_UEV_domain"/>
</dbReference>
<dbReference type="InterPro" id="IPR008883">
    <property type="entry name" value="UEV_N"/>
</dbReference>
<dbReference type="InterPro" id="IPR017916">
    <property type="entry name" value="SB_dom"/>
</dbReference>
<feature type="compositionally biased region" description="Low complexity" evidence="8">
    <location>
        <begin position="166"/>
        <end position="177"/>
    </location>
</feature>
<dbReference type="InterPro" id="IPR016135">
    <property type="entry name" value="UBQ-conjugating_enzyme/RWD"/>
</dbReference>
<feature type="domain" description="UEV" evidence="10">
    <location>
        <begin position="1"/>
        <end position="145"/>
    </location>
</feature>
<dbReference type="SUPFAM" id="SSF54495">
    <property type="entry name" value="UBC-like"/>
    <property type="match status" value="1"/>
</dbReference>
<evidence type="ECO:0000256" key="5">
    <source>
        <dbReference type="ARBA" id="ARBA00022927"/>
    </source>
</evidence>
<dbReference type="GO" id="GO:0043130">
    <property type="term" value="F:ubiquitin binding"/>
    <property type="evidence" value="ECO:0007669"/>
    <property type="project" value="TreeGrafter"/>
</dbReference>
<dbReference type="AlphaFoldDB" id="A0A8H7W0K4"/>
<feature type="region of interest" description="Disordered" evidence="8">
    <location>
        <begin position="163"/>
        <end position="193"/>
    </location>
</feature>
<keyword evidence="12" id="KW-1185">Reference proteome</keyword>
<comment type="similarity">
    <text evidence="2">Belongs to the ubiquitin-conjugating enzyme family. UEV subfamily.</text>
</comment>
<dbReference type="Pfam" id="PF05743">
    <property type="entry name" value="UEV"/>
    <property type="match status" value="1"/>
</dbReference>
<dbReference type="CDD" id="cd11685">
    <property type="entry name" value="UEV_TSG101-like"/>
    <property type="match status" value="1"/>
</dbReference>
<sequence>MDIKSWLRTVLKHYQDPDRTFRDVDAVLQTYLSLKPKMDTYTSNDGHTQLLLCLHGTVPITYRSIPYNIPVAFWIPKEYPNSSPIPYVKPTANMLIREGRHVDKSGMCYHHYRSSWSNDQNHTFLELVAILQQVFAQEPPVYTKPTNITTNMGSPQIQESILDRASPQQRQSMPSQPINNGSPALSQPSPDIPKWMEESTALYNMNQGLTSMNLNGSNSLPKSASLPTIASLPHATLSTPSPRSGMNDNLSNGFNNNYNLQETLYRKVSDKLQQYNVSVSGEMDKLLLQNRQLNEGELSIEQEFRALSDIKERLIYNNLILETRSKEIDEVIEKVNAMPDVQVDEALCGTTVVANQLFELVGDDNAISDTVYFLAKALNSERIDLSTFMKYTRMLSREQFMKRALIKKITQTT</sequence>
<dbReference type="GO" id="GO:0000813">
    <property type="term" value="C:ESCRT I complex"/>
    <property type="evidence" value="ECO:0007669"/>
    <property type="project" value="TreeGrafter"/>
</dbReference>
<evidence type="ECO:0000256" key="7">
    <source>
        <dbReference type="PROSITE-ProRule" id="PRU00644"/>
    </source>
</evidence>
<dbReference type="EMBL" id="JAEPRE010000031">
    <property type="protein sequence ID" value="KAG2235523.1"/>
    <property type="molecule type" value="Genomic_DNA"/>
</dbReference>
<evidence type="ECO:0000259" key="9">
    <source>
        <dbReference type="PROSITE" id="PS51312"/>
    </source>
</evidence>
<dbReference type="Proteomes" id="UP000613177">
    <property type="component" value="Unassembled WGS sequence"/>
</dbReference>
<evidence type="ECO:0000313" key="12">
    <source>
        <dbReference type="Proteomes" id="UP000613177"/>
    </source>
</evidence>
<comment type="subcellular location">
    <subcellularLocation>
        <location evidence="1">Endosome</location>
    </subcellularLocation>
</comment>
<dbReference type="GO" id="GO:0043162">
    <property type="term" value="P:ubiquitin-dependent protein catabolic process via the multivesicular body sorting pathway"/>
    <property type="evidence" value="ECO:0007669"/>
    <property type="project" value="UniProtKB-ARBA"/>
</dbReference>
<keyword evidence="6" id="KW-0175">Coiled coil</keyword>
<proteinExistence type="inferred from homology"/>
<evidence type="ECO:0000256" key="4">
    <source>
        <dbReference type="ARBA" id="ARBA00022753"/>
    </source>
</evidence>
<keyword evidence="4" id="KW-0967">Endosome</keyword>
<dbReference type="PANTHER" id="PTHR23306">
    <property type="entry name" value="TUMOR SUSCEPTIBILITY GENE 101 PROTEIN-RELATED"/>
    <property type="match status" value="1"/>
</dbReference>
<dbReference type="PANTHER" id="PTHR23306:SF3">
    <property type="entry name" value="TUMOR SUPPRESSOR PROTEIN 101"/>
    <property type="match status" value="1"/>
</dbReference>
<feature type="compositionally biased region" description="Polar residues" evidence="8">
    <location>
        <begin position="178"/>
        <end position="189"/>
    </location>
</feature>
<feature type="domain" description="SB" evidence="9">
    <location>
        <begin position="351"/>
        <end position="413"/>
    </location>
</feature>
<reference evidence="11" key="1">
    <citation type="submission" date="2021-01" db="EMBL/GenBank/DDBJ databases">
        <title>Metabolic potential, ecology and presence of endohyphal bacteria is reflected in genomic diversity of Mucoromycotina.</title>
        <authorList>
            <person name="Muszewska A."/>
            <person name="Okrasinska A."/>
            <person name="Steczkiewicz K."/>
            <person name="Drgas O."/>
            <person name="Orlowska M."/>
            <person name="Perlinska-Lenart U."/>
            <person name="Aleksandrzak-Piekarczyk T."/>
            <person name="Szatraj K."/>
            <person name="Zielenkiewicz U."/>
            <person name="Pilsyk S."/>
            <person name="Malc E."/>
            <person name="Mieczkowski P."/>
            <person name="Kruszewska J.S."/>
            <person name="Biernat P."/>
            <person name="Pawlowska J."/>
        </authorList>
    </citation>
    <scope>NUCLEOTIDE SEQUENCE</scope>
    <source>
        <strain evidence="11">WA0000018081</strain>
    </source>
</reference>
<dbReference type="Pfam" id="PF09454">
    <property type="entry name" value="Vps23_core"/>
    <property type="match status" value="1"/>
</dbReference>
<gene>
    <name evidence="11" type="ORF">INT48_003086</name>
</gene>
<dbReference type="PROSITE" id="PS51312">
    <property type="entry name" value="SB"/>
    <property type="match status" value="1"/>
</dbReference>